<evidence type="ECO:0000313" key="2">
    <source>
        <dbReference type="EMBL" id="PSN92185.1"/>
    </source>
</evidence>
<dbReference type="PANTHER" id="PTHR45947">
    <property type="entry name" value="SULFOQUINOVOSYL TRANSFERASE SQD2"/>
    <property type="match status" value="1"/>
</dbReference>
<gene>
    <name evidence="2" type="ORF">B9Q08_01705</name>
</gene>
<dbReference type="SUPFAM" id="SSF53756">
    <property type="entry name" value="UDP-Glycosyltransferase/glycogen phosphorylase"/>
    <property type="match status" value="1"/>
</dbReference>
<feature type="domain" description="Glycosyl transferase family 1" evidence="1">
    <location>
        <begin position="179"/>
        <end position="341"/>
    </location>
</feature>
<comment type="caution">
    <text evidence="2">The sequence shown here is derived from an EMBL/GenBank/DDBJ whole genome shotgun (WGS) entry which is preliminary data.</text>
</comment>
<reference evidence="2 3" key="1">
    <citation type="submission" date="2017-04" db="EMBL/GenBank/DDBJ databases">
        <title>Novel microbial lineages endemic to geothermal iron-oxide mats fill important gaps in the evolutionary history of Archaea.</title>
        <authorList>
            <person name="Jay Z.J."/>
            <person name="Beam J.P."/>
            <person name="Dlakic M."/>
            <person name="Rusch D.B."/>
            <person name="Kozubal M.A."/>
            <person name="Inskeep W.P."/>
        </authorList>
    </citation>
    <scope>NUCLEOTIDE SEQUENCE [LARGE SCALE GENOMIC DNA]</scope>
    <source>
        <strain evidence="2">ECH_B_SAG-M15</strain>
    </source>
</reference>
<dbReference type="InterPro" id="IPR050194">
    <property type="entry name" value="Glycosyltransferase_grp1"/>
</dbReference>
<dbReference type="EMBL" id="NEXJ01000028">
    <property type="protein sequence ID" value="PSN92185.1"/>
    <property type="molecule type" value="Genomic_DNA"/>
</dbReference>
<dbReference type="AlphaFoldDB" id="A0A2R6B0P4"/>
<sequence>MKVAYVYIAPDIRGGVERFIIETEKRLRSFGCQVKLFCNRFNPSNAFRELVQMDKEVVPHRLDLFGRFRMYYSMKAIRAATLKANEWKPDIIMLGAGFLWTKYILRGVDAPAVSRVHVPVPVEHGPVNRIYRWLTSLESIERESLKYKPIICNSEFTKRMILRLEPNADVRVLYSGVDTEFFKPTWEDKGYIYLNGRFQRYKNQLLAIRALRDSKYSLILSGYARRDSPDDTKYYGEILRETRGVSNIRIVENPLMEEIRALYQAASVVLVTSVGDPFPLVCLEAMACGKPVLGLNSGGIPEVVGRAGVLFENDPNDLRAKVDSIMNDAELRDKLGRQARRVAEEFNWDRTASKLFDILKREAQKQSNST</sequence>
<name>A0A2R6B0P4_9ARCH</name>
<dbReference type="Proteomes" id="UP000240490">
    <property type="component" value="Unassembled WGS sequence"/>
</dbReference>
<dbReference type="InterPro" id="IPR001296">
    <property type="entry name" value="Glyco_trans_1"/>
</dbReference>
<dbReference type="Pfam" id="PF00534">
    <property type="entry name" value="Glycos_transf_1"/>
    <property type="match status" value="1"/>
</dbReference>
<dbReference type="CDD" id="cd03801">
    <property type="entry name" value="GT4_PimA-like"/>
    <property type="match status" value="1"/>
</dbReference>
<dbReference type="GO" id="GO:0016757">
    <property type="term" value="F:glycosyltransferase activity"/>
    <property type="evidence" value="ECO:0007669"/>
    <property type="project" value="InterPro"/>
</dbReference>
<dbReference type="PANTHER" id="PTHR45947:SF13">
    <property type="entry name" value="TRANSFERASE"/>
    <property type="match status" value="1"/>
</dbReference>
<evidence type="ECO:0000259" key="1">
    <source>
        <dbReference type="Pfam" id="PF00534"/>
    </source>
</evidence>
<accession>A0A2R6B0P4</accession>
<organism evidence="2 3">
    <name type="scientific">Candidatus Marsarchaeota G2 archaeon ECH_B_SAG-M15</name>
    <dbReference type="NCBI Taxonomy" id="1978162"/>
    <lineage>
        <taxon>Archaea</taxon>
        <taxon>Candidatus Marsarchaeota</taxon>
        <taxon>Candidatus Marsarchaeota group 2</taxon>
    </lineage>
</organism>
<evidence type="ECO:0000313" key="3">
    <source>
        <dbReference type="Proteomes" id="UP000240490"/>
    </source>
</evidence>
<protein>
    <recommendedName>
        <fullName evidence="1">Glycosyl transferase family 1 domain-containing protein</fullName>
    </recommendedName>
</protein>
<proteinExistence type="predicted"/>
<dbReference type="Gene3D" id="3.40.50.2000">
    <property type="entry name" value="Glycogen Phosphorylase B"/>
    <property type="match status" value="2"/>
</dbReference>